<evidence type="ECO:0008006" key="4">
    <source>
        <dbReference type="Google" id="ProtNLM"/>
    </source>
</evidence>
<accession>A0A371Z3F6</accession>
<reference evidence="2 3" key="1">
    <citation type="submission" date="2018-08" db="EMBL/GenBank/DDBJ databases">
        <title>Komagataeibacter sp. AV 382.</title>
        <authorList>
            <person name="Skraban J."/>
            <person name="Trcek J."/>
        </authorList>
    </citation>
    <scope>NUCLEOTIDE SEQUENCE [LARGE SCALE GENOMIC DNA]</scope>
    <source>
        <strain evidence="2 3">AV 382</strain>
    </source>
</reference>
<dbReference type="OrthoDB" id="7280289at2"/>
<gene>
    <name evidence="2" type="ORF">DY926_02990</name>
</gene>
<proteinExistence type="predicted"/>
<organism evidence="2 3">
    <name type="scientific">Komagataeibacter melaceti</name>
    <dbReference type="NCBI Taxonomy" id="2766577"/>
    <lineage>
        <taxon>Bacteria</taxon>
        <taxon>Pseudomonadati</taxon>
        <taxon>Pseudomonadota</taxon>
        <taxon>Alphaproteobacteria</taxon>
        <taxon>Acetobacterales</taxon>
        <taxon>Acetobacteraceae</taxon>
        <taxon>Komagataeibacter</taxon>
    </lineage>
</organism>
<sequence>MSDPQQGADPSVADAPASTALPERLDTSAAFALKELIEQARENAGTDTPSLDASGVTYVGGLCLQLLVASGCTLVAPSDQVKEAYAIFGVSKLLSEPVMSPEEQ</sequence>
<dbReference type="SUPFAM" id="SSF52091">
    <property type="entry name" value="SpoIIaa-like"/>
    <property type="match status" value="1"/>
</dbReference>
<dbReference type="Proteomes" id="UP000262371">
    <property type="component" value="Unassembled WGS sequence"/>
</dbReference>
<evidence type="ECO:0000313" key="2">
    <source>
        <dbReference type="EMBL" id="RFD21030.1"/>
    </source>
</evidence>
<evidence type="ECO:0000256" key="1">
    <source>
        <dbReference type="SAM" id="MobiDB-lite"/>
    </source>
</evidence>
<keyword evidence="3" id="KW-1185">Reference proteome</keyword>
<protein>
    <recommendedName>
        <fullName evidence="4">STAS domain-containing protein</fullName>
    </recommendedName>
</protein>
<dbReference type="RefSeq" id="WP_116702012.1">
    <property type="nucleotide sequence ID" value="NZ_QUWV01000025.1"/>
</dbReference>
<dbReference type="AlphaFoldDB" id="A0A371Z3F6"/>
<dbReference type="InterPro" id="IPR036513">
    <property type="entry name" value="STAS_dom_sf"/>
</dbReference>
<feature type="region of interest" description="Disordered" evidence="1">
    <location>
        <begin position="1"/>
        <end position="22"/>
    </location>
</feature>
<comment type="caution">
    <text evidence="2">The sequence shown here is derived from an EMBL/GenBank/DDBJ whole genome shotgun (WGS) entry which is preliminary data.</text>
</comment>
<name>A0A371Z3F6_9PROT</name>
<dbReference type="EMBL" id="QUWV01000025">
    <property type="protein sequence ID" value="RFD21030.1"/>
    <property type="molecule type" value="Genomic_DNA"/>
</dbReference>
<evidence type="ECO:0000313" key="3">
    <source>
        <dbReference type="Proteomes" id="UP000262371"/>
    </source>
</evidence>